<sequence>MIPCFVFFSSLLLFFFSLLPPHYVAPRRLSPPTSSTKEKRNGASDLYLNLVPPHPHFTLGLRGEGRGTRDEGHVVGFAAERILWSVLVRHLRTELCVFCCCRALGNGFDDVAGLILGVCVFGLCRSREKGALRSLVV</sequence>
<evidence type="ECO:0000313" key="2">
    <source>
        <dbReference type="Proteomes" id="UP000724584"/>
    </source>
</evidence>
<protein>
    <submittedName>
        <fullName evidence="1">Uncharacterized protein</fullName>
    </submittedName>
</protein>
<reference evidence="1 2" key="1">
    <citation type="journal article" date="2021" name="Nat. Commun.">
        <title>Genetic determinants of endophytism in the Arabidopsis root mycobiome.</title>
        <authorList>
            <person name="Mesny F."/>
            <person name="Miyauchi S."/>
            <person name="Thiergart T."/>
            <person name="Pickel B."/>
            <person name="Atanasova L."/>
            <person name="Karlsson M."/>
            <person name="Huettel B."/>
            <person name="Barry K.W."/>
            <person name="Haridas S."/>
            <person name="Chen C."/>
            <person name="Bauer D."/>
            <person name="Andreopoulos W."/>
            <person name="Pangilinan J."/>
            <person name="LaButti K."/>
            <person name="Riley R."/>
            <person name="Lipzen A."/>
            <person name="Clum A."/>
            <person name="Drula E."/>
            <person name="Henrissat B."/>
            <person name="Kohler A."/>
            <person name="Grigoriev I.V."/>
            <person name="Martin F.M."/>
            <person name="Hacquard S."/>
        </authorList>
    </citation>
    <scope>NUCLEOTIDE SEQUENCE [LARGE SCALE GENOMIC DNA]</scope>
    <source>
        <strain evidence="1 2">MPI-SDFR-AT-0079</strain>
    </source>
</reference>
<proteinExistence type="predicted"/>
<gene>
    <name evidence="1" type="ORF">F5144DRAFT_379307</name>
</gene>
<evidence type="ECO:0000313" key="1">
    <source>
        <dbReference type="EMBL" id="KAH6616974.1"/>
    </source>
</evidence>
<comment type="caution">
    <text evidence="1">The sequence shown here is derived from an EMBL/GenBank/DDBJ whole genome shotgun (WGS) entry which is preliminary data.</text>
</comment>
<dbReference type="EMBL" id="JAGIZQ010000007">
    <property type="protein sequence ID" value="KAH6616974.1"/>
    <property type="molecule type" value="Genomic_DNA"/>
</dbReference>
<dbReference type="Proteomes" id="UP000724584">
    <property type="component" value="Unassembled WGS sequence"/>
</dbReference>
<accession>A0ACB7NW40</accession>
<keyword evidence="2" id="KW-1185">Reference proteome</keyword>
<organism evidence="1 2">
    <name type="scientific">Chaetomium tenue</name>
    <dbReference type="NCBI Taxonomy" id="1854479"/>
    <lineage>
        <taxon>Eukaryota</taxon>
        <taxon>Fungi</taxon>
        <taxon>Dikarya</taxon>
        <taxon>Ascomycota</taxon>
        <taxon>Pezizomycotina</taxon>
        <taxon>Sordariomycetes</taxon>
        <taxon>Sordariomycetidae</taxon>
        <taxon>Sordariales</taxon>
        <taxon>Chaetomiaceae</taxon>
        <taxon>Chaetomium</taxon>
    </lineage>
</organism>
<name>A0ACB7NW40_9PEZI</name>